<dbReference type="RefSeq" id="WP_047205507.1">
    <property type="nucleotide sequence ID" value="NZ_JBEPMK010000005.1"/>
</dbReference>
<sequence>MIEIIDGISFQEYCLTRNRVAVLLNFLGKEHKKDTNKDKLIIGDFFLKFPELTSSEIELRKFDTKFSYFHWKPNYKLYNAVLADLSARGIITLNPVNNRYLVTDRGNAFVVDLFSEEDINWDAIQNSCEFIVAQVLSKSLSSGQAMIQDRLNKIRRS</sequence>
<reference evidence="1 2" key="1">
    <citation type="submission" date="2024-06" db="EMBL/GenBank/DDBJ databases">
        <title>Genomic Encyclopedia of Type Strains, Phase IV (KMG-IV): sequencing the most valuable type-strain genomes for metagenomic binning, comparative biology and taxonomic classification.</title>
        <authorList>
            <person name="Goeker M."/>
        </authorList>
    </citation>
    <scope>NUCLEOTIDE SEQUENCE [LARGE SCALE GENOMIC DNA]</scope>
    <source>
        <strain evidence="1 2">DSM 15349</strain>
    </source>
</reference>
<accession>A0ABV2JLR4</accession>
<name>A0ABV2JLR4_9STRE</name>
<keyword evidence="2" id="KW-1185">Reference proteome</keyword>
<dbReference type="Proteomes" id="UP001549055">
    <property type="component" value="Unassembled WGS sequence"/>
</dbReference>
<dbReference type="EMBL" id="JBEPMK010000005">
    <property type="protein sequence ID" value="MET3644858.1"/>
    <property type="molecule type" value="Genomic_DNA"/>
</dbReference>
<protein>
    <submittedName>
        <fullName evidence="1">Transcriptional regulator</fullName>
    </submittedName>
</protein>
<organism evidence="1 2">
    <name type="scientific">Streptococcus gallinaceus</name>
    <dbReference type="NCBI Taxonomy" id="165758"/>
    <lineage>
        <taxon>Bacteria</taxon>
        <taxon>Bacillati</taxon>
        <taxon>Bacillota</taxon>
        <taxon>Bacilli</taxon>
        <taxon>Lactobacillales</taxon>
        <taxon>Streptococcaceae</taxon>
        <taxon>Streptococcus</taxon>
    </lineage>
</organism>
<evidence type="ECO:0000313" key="2">
    <source>
        <dbReference type="Proteomes" id="UP001549055"/>
    </source>
</evidence>
<proteinExistence type="predicted"/>
<comment type="caution">
    <text evidence="1">The sequence shown here is derived from an EMBL/GenBank/DDBJ whole genome shotgun (WGS) entry which is preliminary data.</text>
</comment>
<gene>
    <name evidence="1" type="ORF">ABID27_001489</name>
</gene>
<evidence type="ECO:0000313" key="1">
    <source>
        <dbReference type="EMBL" id="MET3644858.1"/>
    </source>
</evidence>